<name>A0AAD7G6X2_MYCRO</name>
<dbReference type="Pfam" id="PF24883">
    <property type="entry name" value="NPHP3_N"/>
    <property type="match status" value="1"/>
</dbReference>
<keyword evidence="1" id="KW-0677">Repeat</keyword>
<dbReference type="InterPro" id="IPR036770">
    <property type="entry name" value="Ankyrin_rpt-contain_sf"/>
</dbReference>
<feature type="repeat" description="ANK" evidence="3">
    <location>
        <begin position="1022"/>
        <end position="1054"/>
    </location>
</feature>
<feature type="repeat" description="ANK" evidence="3">
    <location>
        <begin position="336"/>
        <end position="368"/>
    </location>
</feature>
<dbReference type="PANTHER" id="PTHR24198">
    <property type="entry name" value="ANKYRIN REPEAT AND PROTEIN KINASE DOMAIN-CONTAINING PROTEIN"/>
    <property type="match status" value="1"/>
</dbReference>
<feature type="repeat" description="ANK" evidence="3">
    <location>
        <begin position="598"/>
        <end position="630"/>
    </location>
</feature>
<evidence type="ECO:0000313" key="6">
    <source>
        <dbReference type="Proteomes" id="UP001221757"/>
    </source>
</evidence>
<dbReference type="Pfam" id="PF00023">
    <property type="entry name" value="Ank"/>
    <property type="match status" value="3"/>
</dbReference>
<dbReference type="Gene3D" id="1.25.40.20">
    <property type="entry name" value="Ankyrin repeat-containing domain"/>
    <property type="match status" value="5"/>
</dbReference>
<comment type="caution">
    <text evidence="5">The sequence shown here is derived from an EMBL/GenBank/DDBJ whole genome shotgun (WGS) entry which is preliminary data.</text>
</comment>
<sequence length="1201" mass="131511">MLLRGNDSHISALKRCRERSSTPPTFKELFQAAIDMCRLQPPGMYIVLDALDELEDRRILLPLLDEFVRVGCHVFATSRDIPDIADILSTSVQVELEANHNDLKIFVESELQANDFVNISTSTSGIVDTVIDQAGGIFLLARLLTSHLLVSETINQSPNTSPSTLTGLYQSMLALRVVAWIMHAERRLTTAELLHAFAIDEENLNSAPLLLHVTLSLVHRFVNAHEDMATTCIRYLCMRNPFGAGPCHDMPFLAYAAHYWGQHARRVEQSFSPLIRRLFDDTSLRASAFQALQYRTLLDSPLPTEQDPLHVLAYWDLGETAELYVNDNTLSPVDAQGWTPLHWACFKGSAAVRELLLHRGAALDMRDSLGWTPLFWAALNGDIDTLTRLLDRGADYLVKDKSAWTALQWAVSCGERSAVDTLLNHHSRPPILVGLLSVAEVRQRHGAHCMVPAEIAAEMGDASLLDVLLQDIRPGASSLEFNEGWNPGRFDRILSNIWRPMNNYISVNGEEGFLKDVSISKPSGVDLRDWRSSLLHVAIRDDKMSIVCLLLELGADPNYIVDGGTAHTVLHTAAFRKDPRFVDMLLRTGADPALHDNYGHTALHRAIINGLEETVAALIKGGADVNVRIQSMENTHVGRRQRWKAPTSATTTPLMLACGFKPNDKDDLALSTRIAHLLLTAGADATLINAAGKSAVHYAVEGCNPNLVKLLLENGATIPAPDPDGCCAIHTFAEGRSRMRSLDDLQSLLDLLLERLPAGAESMKWHLSVSRPVGSKAKVYCPLSLAIKSCNWDIFTALLKRGAHLQTTGPLEPLLATSIQQLRPAVVRFLLDQGAKPAGDARYIGEILWRQSVLLRSEETAVDAFHLIFRDLVQCGVDINSVDSSGQSALLIAAKNLDLPEIVQTLLDAGADLYQTNNDGLDAFILSALHEKVPTLSCLLENAAKIPRVGGHWTQPLDPAGLDPFHEPMAYICACLKQHNLVTQRTKASNKTLLQLAVNAGSAQAVAHLLAYGADVDDADGYGWTALHTAIFESHGAVVDALLAAGADIHAETWKWQDSGHKPTCLYQGDVWTGQALHLAAMTGDARIIAELLARGADVRASTGYDINGNRFPGCPGHGPTALHIVLDTATFYGRRGTPLSRERLEIATMLVERGADVQGVVNHLRLSEVLRFEGFEGLWNKLRVGVSDKGQKIKIAIGNV</sequence>
<dbReference type="SUPFAM" id="SSF48403">
    <property type="entry name" value="Ankyrin repeat"/>
    <property type="match status" value="4"/>
</dbReference>
<feature type="repeat" description="ANK" evidence="3">
    <location>
        <begin position="530"/>
        <end position="562"/>
    </location>
</feature>
<feature type="repeat" description="ANK" evidence="3">
    <location>
        <begin position="885"/>
        <end position="918"/>
    </location>
</feature>
<dbReference type="PRINTS" id="PR01415">
    <property type="entry name" value="ANKYRIN"/>
</dbReference>
<feature type="repeat" description="ANK" evidence="3">
    <location>
        <begin position="565"/>
        <end position="597"/>
    </location>
</feature>
<dbReference type="Proteomes" id="UP001221757">
    <property type="component" value="Unassembled WGS sequence"/>
</dbReference>
<evidence type="ECO:0000256" key="2">
    <source>
        <dbReference type="ARBA" id="ARBA00023043"/>
    </source>
</evidence>
<feature type="repeat" description="ANK" evidence="3">
    <location>
        <begin position="989"/>
        <end position="1021"/>
    </location>
</feature>
<keyword evidence="2 3" id="KW-0040">ANK repeat</keyword>
<feature type="repeat" description="ANK" evidence="3">
    <location>
        <begin position="1076"/>
        <end position="1104"/>
    </location>
</feature>
<accession>A0AAD7G6X2</accession>
<dbReference type="EMBL" id="JARKIE010000161">
    <property type="protein sequence ID" value="KAJ7673521.1"/>
    <property type="molecule type" value="Genomic_DNA"/>
</dbReference>
<evidence type="ECO:0000259" key="4">
    <source>
        <dbReference type="Pfam" id="PF24883"/>
    </source>
</evidence>
<evidence type="ECO:0000256" key="1">
    <source>
        <dbReference type="ARBA" id="ARBA00022737"/>
    </source>
</evidence>
<dbReference type="PROSITE" id="PS50088">
    <property type="entry name" value="ANK_REPEAT"/>
    <property type="match status" value="10"/>
</dbReference>
<evidence type="ECO:0000313" key="5">
    <source>
        <dbReference type="EMBL" id="KAJ7673521.1"/>
    </source>
</evidence>
<dbReference type="InterPro" id="IPR002110">
    <property type="entry name" value="Ankyrin_rpt"/>
</dbReference>
<evidence type="ECO:0000256" key="3">
    <source>
        <dbReference type="PROSITE-ProRule" id="PRU00023"/>
    </source>
</evidence>
<dbReference type="PROSITE" id="PS50297">
    <property type="entry name" value="ANK_REP_REGION"/>
    <property type="match status" value="9"/>
</dbReference>
<reference evidence="5" key="1">
    <citation type="submission" date="2023-03" db="EMBL/GenBank/DDBJ databases">
        <title>Massive genome expansion in bonnet fungi (Mycena s.s.) driven by repeated elements and novel gene families across ecological guilds.</title>
        <authorList>
            <consortium name="Lawrence Berkeley National Laboratory"/>
            <person name="Harder C.B."/>
            <person name="Miyauchi S."/>
            <person name="Viragh M."/>
            <person name="Kuo A."/>
            <person name="Thoen E."/>
            <person name="Andreopoulos B."/>
            <person name="Lu D."/>
            <person name="Skrede I."/>
            <person name="Drula E."/>
            <person name="Henrissat B."/>
            <person name="Morin E."/>
            <person name="Kohler A."/>
            <person name="Barry K."/>
            <person name="LaButti K."/>
            <person name="Morin E."/>
            <person name="Salamov A."/>
            <person name="Lipzen A."/>
            <person name="Mereny Z."/>
            <person name="Hegedus B."/>
            <person name="Baldrian P."/>
            <person name="Stursova M."/>
            <person name="Weitz H."/>
            <person name="Taylor A."/>
            <person name="Grigoriev I.V."/>
            <person name="Nagy L.G."/>
            <person name="Martin F."/>
            <person name="Kauserud H."/>
        </authorList>
    </citation>
    <scope>NUCLEOTIDE SEQUENCE</scope>
    <source>
        <strain evidence="5">CBHHK067</strain>
    </source>
</reference>
<protein>
    <submittedName>
        <fullName evidence="5">Ankyrin repeat-containing domain protein</fullName>
    </submittedName>
</protein>
<feature type="repeat" description="ANK" evidence="3">
    <location>
        <begin position="691"/>
        <end position="723"/>
    </location>
</feature>
<proteinExistence type="predicted"/>
<gene>
    <name evidence="5" type="ORF">B0H17DRAFT_1082846</name>
</gene>
<keyword evidence="6" id="KW-1185">Reference proteome</keyword>
<dbReference type="AlphaFoldDB" id="A0AAD7G6X2"/>
<organism evidence="5 6">
    <name type="scientific">Mycena rosella</name>
    <name type="common">Pink bonnet</name>
    <name type="synonym">Agaricus rosellus</name>
    <dbReference type="NCBI Taxonomy" id="1033263"/>
    <lineage>
        <taxon>Eukaryota</taxon>
        <taxon>Fungi</taxon>
        <taxon>Dikarya</taxon>
        <taxon>Basidiomycota</taxon>
        <taxon>Agaricomycotina</taxon>
        <taxon>Agaricomycetes</taxon>
        <taxon>Agaricomycetidae</taxon>
        <taxon>Agaricales</taxon>
        <taxon>Marasmiineae</taxon>
        <taxon>Mycenaceae</taxon>
        <taxon>Mycena</taxon>
    </lineage>
</organism>
<dbReference type="Pfam" id="PF12796">
    <property type="entry name" value="Ank_2"/>
    <property type="match status" value="3"/>
</dbReference>
<feature type="domain" description="Nephrocystin 3-like N-terminal" evidence="4">
    <location>
        <begin position="17"/>
        <end position="79"/>
    </location>
</feature>
<dbReference type="SMART" id="SM00248">
    <property type="entry name" value="ANK"/>
    <property type="match status" value="14"/>
</dbReference>
<dbReference type="GO" id="GO:0005737">
    <property type="term" value="C:cytoplasm"/>
    <property type="evidence" value="ECO:0007669"/>
    <property type="project" value="TreeGrafter"/>
</dbReference>
<dbReference type="PANTHER" id="PTHR24198:SF165">
    <property type="entry name" value="ANKYRIN REPEAT-CONTAINING PROTEIN-RELATED"/>
    <property type="match status" value="1"/>
</dbReference>
<feature type="repeat" description="ANK" evidence="3">
    <location>
        <begin position="369"/>
        <end position="401"/>
    </location>
</feature>
<dbReference type="InterPro" id="IPR056884">
    <property type="entry name" value="NPHP3-like_N"/>
</dbReference>